<dbReference type="EMBL" id="KZ505993">
    <property type="protein sequence ID" value="PKU42448.1"/>
    <property type="molecule type" value="Genomic_DNA"/>
</dbReference>
<gene>
    <name evidence="3" type="ORF">llap_7248</name>
</gene>
<protein>
    <submittedName>
        <fullName evidence="3">Uncharacterized protein</fullName>
    </submittedName>
</protein>
<comment type="similarity">
    <text evidence="1 2">Belongs to the enoyl-CoA hydratase/isomerase family.</text>
</comment>
<dbReference type="Proteomes" id="UP000233556">
    <property type="component" value="Unassembled WGS sequence"/>
</dbReference>
<dbReference type="AlphaFoldDB" id="A0A2I0U8R7"/>
<evidence type="ECO:0000256" key="1">
    <source>
        <dbReference type="ARBA" id="ARBA00005254"/>
    </source>
</evidence>
<evidence type="ECO:0000313" key="3">
    <source>
        <dbReference type="EMBL" id="PKU42448.1"/>
    </source>
</evidence>
<dbReference type="InterPro" id="IPR001753">
    <property type="entry name" value="Enoyl-CoA_hydra/iso"/>
</dbReference>
<organism evidence="3 4">
    <name type="scientific">Limosa lapponica baueri</name>
    <dbReference type="NCBI Taxonomy" id="1758121"/>
    <lineage>
        <taxon>Eukaryota</taxon>
        <taxon>Metazoa</taxon>
        <taxon>Chordata</taxon>
        <taxon>Craniata</taxon>
        <taxon>Vertebrata</taxon>
        <taxon>Euteleostomi</taxon>
        <taxon>Archelosauria</taxon>
        <taxon>Archosauria</taxon>
        <taxon>Dinosauria</taxon>
        <taxon>Saurischia</taxon>
        <taxon>Theropoda</taxon>
        <taxon>Coelurosauria</taxon>
        <taxon>Aves</taxon>
        <taxon>Neognathae</taxon>
        <taxon>Neoaves</taxon>
        <taxon>Charadriiformes</taxon>
        <taxon>Scolopacidae</taxon>
        <taxon>Limosa</taxon>
    </lineage>
</organism>
<reference evidence="4" key="2">
    <citation type="submission" date="2017-12" db="EMBL/GenBank/DDBJ databases">
        <title>Genome sequence of the Bar-tailed Godwit (Limosa lapponica baueri).</title>
        <authorList>
            <person name="Lima N.C.B."/>
            <person name="Parody-Merino A.M."/>
            <person name="Battley P.F."/>
            <person name="Fidler A.E."/>
            <person name="Prosdocimi F."/>
        </authorList>
    </citation>
    <scope>NUCLEOTIDE SEQUENCE [LARGE SCALE GENOMIC DNA]</scope>
</reference>
<proteinExistence type="inferred from homology"/>
<keyword evidence="4" id="KW-1185">Reference proteome</keyword>
<sequence>MDQYMLRAKDLEGSFAEKALWVLVDTKLNMRRHCALEAKKANGIVDYIRSVAINANCHDFSNMMDSGLATSSASSFRTLIRSYGFVHLQIPQMVFFYSGQFLILPVPASAICDFAGLARALAANLPVPTIAAIDGTALGGGLELALACDIRVAETRMLYSTKQIPEEAKVCSPEVQGSELSMCLPRYPKDLELHHFVVTAAKAALELHIPHQPLLVGENKVQHNTPPHWLLCHVEKEVTIHAFWESPGLLMPCCVVPPTDIGVVEVTQ</sequence>
<dbReference type="CDD" id="cd06558">
    <property type="entry name" value="crotonase-like"/>
    <property type="match status" value="1"/>
</dbReference>
<dbReference type="PANTHER" id="PTHR11941:SF12">
    <property type="entry name" value="METHYLGLUTACONYL-COA HYDRATASE, MITOCHONDRIAL"/>
    <property type="match status" value="1"/>
</dbReference>
<dbReference type="Pfam" id="PF00378">
    <property type="entry name" value="ECH_1"/>
    <property type="match status" value="1"/>
</dbReference>
<dbReference type="GO" id="GO:0005739">
    <property type="term" value="C:mitochondrion"/>
    <property type="evidence" value="ECO:0007669"/>
    <property type="project" value="TreeGrafter"/>
</dbReference>
<dbReference type="PROSITE" id="PS00166">
    <property type="entry name" value="ENOYL_COA_HYDRATASE"/>
    <property type="match status" value="1"/>
</dbReference>
<name>A0A2I0U8R7_LIMLA</name>
<dbReference type="GO" id="GO:0004300">
    <property type="term" value="F:enoyl-CoA hydratase activity"/>
    <property type="evidence" value="ECO:0007669"/>
    <property type="project" value="TreeGrafter"/>
</dbReference>
<dbReference type="PANTHER" id="PTHR11941">
    <property type="entry name" value="ENOYL-COA HYDRATASE-RELATED"/>
    <property type="match status" value="1"/>
</dbReference>
<dbReference type="Gene3D" id="3.90.226.10">
    <property type="entry name" value="2-enoyl-CoA Hydratase, Chain A, domain 1"/>
    <property type="match status" value="1"/>
</dbReference>
<dbReference type="SUPFAM" id="SSF52096">
    <property type="entry name" value="ClpP/crotonase"/>
    <property type="match status" value="1"/>
</dbReference>
<evidence type="ECO:0000313" key="4">
    <source>
        <dbReference type="Proteomes" id="UP000233556"/>
    </source>
</evidence>
<reference evidence="4" key="1">
    <citation type="submission" date="2017-11" db="EMBL/GenBank/DDBJ databases">
        <authorList>
            <person name="Lima N.C."/>
            <person name="Parody-Merino A.M."/>
            <person name="Battley P.F."/>
            <person name="Fidler A.E."/>
            <person name="Prosdocimi F."/>
        </authorList>
    </citation>
    <scope>NUCLEOTIDE SEQUENCE [LARGE SCALE GENOMIC DNA]</scope>
</reference>
<dbReference type="GO" id="GO:0006635">
    <property type="term" value="P:fatty acid beta-oxidation"/>
    <property type="evidence" value="ECO:0007669"/>
    <property type="project" value="TreeGrafter"/>
</dbReference>
<evidence type="ECO:0000256" key="2">
    <source>
        <dbReference type="RuleBase" id="RU003707"/>
    </source>
</evidence>
<accession>A0A2I0U8R7</accession>
<dbReference type="InterPro" id="IPR018376">
    <property type="entry name" value="Enoyl-CoA_hyd/isom_CS"/>
</dbReference>
<dbReference type="InterPro" id="IPR029045">
    <property type="entry name" value="ClpP/crotonase-like_dom_sf"/>
</dbReference>